<reference evidence="2 3" key="1">
    <citation type="submission" date="2016-08" db="EMBL/GenBank/DDBJ databases">
        <title>A Parts List for Fungal Cellulosomes Revealed by Comparative Genomics.</title>
        <authorList>
            <consortium name="DOE Joint Genome Institute"/>
            <person name="Haitjema C.H."/>
            <person name="Gilmore S.P."/>
            <person name="Henske J.K."/>
            <person name="Solomon K.V."/>
            <person name="De Groot R."/>
            <person name="Kuo A."/>
            <person name="Mondo S.J."/>
            <person name="Salamov A.A."/>
            <person name="Labutti K."/>
            <person name="Zhao Z."/>
            <person name="Chiniquy J."/>
            <person name="Barry K."/>
            <person name="Brewer H.M."/>
            <person name="Purvine S.O."/>
            <person name="Wright A.T."/>
            <person name="Boxma B."/>
            <person name="Van Alen T."/>
            <person name="Hackstein J.H."/>
            <person name="Baker S.E."/>
            <person name="Grigoriev I.V."/>
            <person name="O'Malley M.A."/>
        </authorList>
    </citation>
    <scope>NUCLEOTIDE SEQUENCE [LARGE SCALE GENOMIC DNA]</scope>
    <source>
        <strain evidence="2 3">G1</strain>
    </source>
</reference>
<name>A0A1Y2BBF3_9FUNG</name>
<dbReference type="EMBL" id="MCOG01000167">
    <property type="protein sequence ID" value="ORY31880.1"/>
    <property type="molecule type" value="Genomic_DNA"/>
</dbReference>
<organism evidence="2 3">
    <name type="scientific">Neocallimastix californiae</name>
    <dbReference type="NCBI Taxonomy" id="1754190"/>
    <lineage>
        <taxon>Eukaryota</taxon>
        <taxon>Fungi</taxon>
        <taxon>Fungi incertae sedis</taxon>
        <taxon>Chytridiomycota</taxon>
        <taxon>Chytridiomycota incertae sedis</taxon>
        <taxon>Neocallimastigomycetes</taxon>
        <taxon>Neocallimastigales</taxon>
        <taxon>Neocallimastigaceae</taxon>
        <taxon>Neocallimastix</taxon>
    </lineage>
</organism>
<dbReference type="AlphaFoldDB" id="A0A1Y2BBF3"/>
<gene>
    <name evidence="2" type="ORF">LY90DRAFT_705260</name>
</gene>
<dbReference type="Proteomes" id="UP000193920">
    <property type="component" value="Unassembled WGS sequence"/>
</dbReference>
<protein>
    <submittedName>
        <fullName evidence="2">Uncharacterized protein</fullName>
    </submittedName>
</protein>
<keyword evidence="1" id="KW-0472">Membrane</keyword>
<accession>A0A1Y2BBF3</accession>
<evidence type="ECO:0000256" key="1">
    <source>
        <dbReference type="SAM" id="Phobius"/>
    </source>
</evidence>
<evidence type="ECO:0000313" key="2">
    <source>
        <dbReference type="EMBL" id="ORY31880.1"/>
    </source>
</evidence>
<sequence length="54" mass="6413">MPIPPRVNELDSFFRKLEFLWAFILIVIAVFCLCCAYCCRKSKTTKSYKEFNNN</sequence>
<proteinExistence type="predicted"/>
<keyword evidence="1" id="KW-0812">Transmembrane</keyword>
<keyword evidence="1" id="KW-1133">Transmembrane helix</keyword>
<feature type="transmembrane region" description="Helical" evidence="1">
    <location>
        <begin position="20"/>
        <end position="39"/>
    </location>
</feature>
<keyword evidence="3" id="KW-1185">Reference proteome</keyword>
<evidence type="ECO:0000313" key="3">
    <source>
        <dbReference type="Proteomes" id="UP000193920"/>
    </source>
</evidence>
<comment type="caution">
    <text evidence="2">The sequence shown here is derived from an EMBL/GenBank/DDBJ whole genome shotgun (WGS) entry which is preliminary data.</text>
</comment>